<reference evidence="1" key="1">
    <citation type="journal article" date="2014" name="Front. Microbiol.">
        <title>High frequency of phylogenetically diverse reductive dehalogenase-homologous genes in deep subseafloor sedimentary metagenomes.</title>
        <authorList>
            <person name="Kawai M."/>
            <person name="Futagami T."/>
            <person name="Toyoda A."/>
            <person name="Takaki Y."/>
            <person name="Nishi S."/>
            <person name="Hori S."/>
            <person name="Arai W."/>
            <person name="Tsubouchi T."/>
            <person name="Morono Y."/>
            <person name="Uchiyama I."/>
            <person name="Ito T."/>
            <person name="Fujiyama A."/>
            <person name="Inagaki F."/>
            <person name="Takami H."/>
        </authorList>
    </citation>
    <scope>NUCLEOTIDE SEQUENCE</scope>
    <source>
        <strain evidence="1">Expedition CK06-06</strain>
    </source>
</reference>
<dbReference type="AlphaFoldDB" id="X1DTL4"/>
<organism evidence="1">
    <name type="scientific">marine sediment metagenome</name>
    <dbReference type="NCBI Taxonomy" id="412755"/>
    <lineage>
        <taxon>unclassified sequences</taxon>
        <taxon>metagenomes</taxon>
        <taxon>ecological metagenomes</taxon>
    </lineage>
</organism>
<evidence type="ECO:0000313" key="1">
    <source>
        <dbReference type="EMBL" id="GAH08319.1"/>
    </source>
</evidence>
<feature type="non-terminal residue" evidence="1">
    <location>
        <position position="1"/>
    </location>
</feature>
<accession>X1DTL4</accession>
<comment type="caution">
    <text evidence="1">The sequence shown here is derived from an EMBL/GenBank/DDBJ whole genome shotgun (WGS) entry which is preliminary data.</text>
</comment>
<name>X1DTL4_9ZZZZ</name>
<dbReference type="EMBL" id="BART01036178">
    <property type="protein sequence ID" value="GAH08319.1"/>
    <property type="molecule type" value="Genomic_DNA"/>
</dbReference>
<proteinExistence type="predicted"/>
<sequence length="35" mass="4284">LSKQQSKEKAKANETKIILKLILRFIYYECYIYIM</sequence>
<protein>
    <submittedName>
        <fullName evidence="1">Uncharacterized protein</fullName>
    </submittedName>
</protein>
<gene>
    <name evidence="1" type="ORF">S01H4_61125</name>
</gene>